<gene>
    <name evidence="1" type="ORF">QFC22_001846</name>
</gene>
<dbReference type="Proteomes" id="UP001243375">
    <property type="component" value="Unassembled WGS sequence"/>
</dbReference>
<sequence length="214" mass="23230">MIQKEQRKQAHRIAVSFEQEVGGSDPAVWEADVREAEALGDLSPSIKEGNMKVMGGTPRKPLDTQWQYRSATKPFQREHSPQILRSSTNGLMNSPVRHYGVTGDYEDDEEEAREEAEQYAAFLQAQAEEDRLLAEYADLAAPTTQMHGQSPANGPPQLAAGSIIDGATGPEVEEPAADTPGAELGIEMQGFTWEDAPLSDEDGKGEGGMDVEMA</sequence>
<proteinExistence type="predicted"/>
<accession>A0ACC2XFK5</accession>
<organism evidence="1 2">
    <name type="scientific">Naganishia vaughanmartiniae</name>
    <dbReference type="NCBI Taxonomy" id="1424756"/>
    <lineage>
        <taxon>Eukaryota</taxon>
        <taxon>Fungi</taxon>
        <taxon>Dikarya</taxon>
        <taxon>Basidiomycota</taxon>
        <taxon>Agaricomycotina</taxon>
        <taxon>Tremellomycetes</taxon>
        <taxon>Filobasidiales</taxon>
        <taxon>Filobasidiaceae</taxon>
        <taxon>Naganishia</taxon>
    </lineage>
</organism>
<reference evidence="1" key="1">
    <citation type="submission" date="2023-04" db="EMBL/GenBank/DDBJ databases">
        <title>Draft Genome sequencing of Naganishia species isolated from polar environments using Oxford Nanopore Technology.</title>
        <authorList>
            <person name="Leo P."/>
            <person name="Venkateswaran K."/>
        </authorList>
    </citation>
    <scope>NUCLEOTIDE SEQUENCE</scope>
    <source>
        <strain evidence="1">MNA-CCFEE 5425</strain>
    </source>
</reference>
<evidence type="ECO:0000313" key="2">
    <source>
        <dbReference type="Proteomes" id="UP001243375"/>
    </source>
</evidence>
<keyword evidence="2" id="KW-1185">Reference proteome</keyword>
<protein>
    <submittedName>
        <fullName evidence="1">Uncharacterized protein</fullName>
    </submittedName>
</protein>
<evidence type="ECO:0000313" key="1">
    <source>
        <dbReference type="EMBL" id="KAJ9122421.1"/>
    </source>
</evidence>
<name>A0ACC2XFK5_9TREE</name>
<dbReference type="EMBL" id="JASBWU010000004">
    <property type="protein sequence ID" value="KAJ9122421.1"/>
    <property type="molecule type" value="Genomic_DNA"/>
</dbReference>
<comment type="caution">
    <text evidence="1">The sequence shown here is derived from an EMBL/GenBank/DDBJ whole genome shotgun (WGS) entry which is preliminary data.</text>
</comment>